<dbReference type="OrthoDB" id="1302271at2759"/>
<evidence type="ECO:0000256" key="1">
    <source>
        <dbReference type="SAM" id="MobiDB-lite"/>
    </source>
</evidence>
<reference evidence="2 3" key="1">
    <citation type="journal article" date="2017" name="Genome Biol.">
        <title>New reference genome sequences of hot pepper reveal the massive evolution of plant disease-resistance genes by retroduplication.</title>
        <authorList>
            <person name="Kim S."/>
            <person name="Park J."/>
            <person name="Yeom S.I."/>
            <person name="Kim Y.M."/>
            <person name="Seo E."/>
            <person name="Kim K.T."/>
            <person name="Kim M.S."/>
            <person name="Lee J.M."/>
            <person name="Cheong K."/>
            <person name="Shin H.S."/>
            <person name="Kim S.B."/>
            <person name="Han K."/>
            <person name="Lee J."/>
            <person name="Park M."/>
            <person name="Lee H.A."/>
            <person name="Lee H.Y."/>
            <person name="Lee Y."/>
            <person name="Oh S."/>
            <person name="Lee J.H."/>
            <person name="Choi E."/>
            <person name="Choi E."/>
            <person name="Lee S.E."/>
            <person name="Jeon J."/>
            <person name="Kim H."/>
            <person name="Choi G."/>
            <person name="Song H."/>
            <person name="Lee J."/>
            <person name="Lee S.C."/>
            <person name="Kwon J.K."/>
            <person name="Lee H.Y."/>
            <person name="Koo N."/>
            <person name="Hong Y."/>
            <person name="Kim R.W."/>
            <person name="Kang W.H."/>
            <person name="Huh J.H."/>
            <person name="Kang B.C."/>
            <person name="Yang T.J."/>
            <person name="Lee Y.H."/>
            <person name="Bennetzen J.L."/>
            <person name="Choi D."/>
        </authorList>
    </citation>
    <scope>NUCLEOTIDE SEQUENCE [LARGE SCALE GENOMIC DNA]</scope>
    <source>
        <strain evidence="3">cv. PBC81</strain>
    </source>
</reference>
<gene>
    <name evidence="2" type="ORF">CQW23_32945</name>
</gene>
<proteinExistence type="predicted"/>
<organism evidence="2 3">
    <name type="scientific">Capsicum baccatum</name>
    <name type="common">Peruvian pepper</name>
    <dbReference type="NCBI Taxonomy" id="33114"/>
    <lineage>
        <taxon>Eukaryota</taxon>
        <taxon>Viridiplantae</taxon>
        <taxon>Streptophyta</taxon>
        <taxon>Embryophyta</taxon>
        <taxon>Tracheophyta</taxon>
        <taxon>Spermatophyta</taxon>
        <taxon>Magnoliopsida</taxon>
        <taxon>eudicotyledons</taxon>
        <taxon>Gunneridae</taxon>
        <taxon>Pentapetalae</taxon>
        <taxon>asterids</taxon>
        <taxon>lamiids</taxon>
        <taxon>Solanales</taxon>
        <taxon>Solanaceae</taxon>
        <taxon>Solanoideae</taxon>
        <taxon>Capsiceae</taxon>
        <taxon>Capsicum</taxon>
    </lineage>
</organism>
<evidence type="ECO:0000313" key="2">
    <source>
        <dbReference type="EMBL" id="PHT27454.1"/>
    </source>
</evidence>
<dbReference type="AlphaFoldDB" id="A0A2G2V381"/>
<dbReference type="PANTHER" id="PTHR21726">
    <property type="entry name" value="PHOSPHATIDYLINOSITOL N-ACETYLGLUCOSAMINYLTRANSFERASE SUBUNIT P DOWN SYNDROME CRITICAL REGION PROTEIN 5 -RELATED"/>
    <property type="match status" value="1"/>
</dbReference>
<comment type="caution">
    <text evidence="2">The sequence shown here is derived from an EMBL/GenBank/DDBJ whole genome shotgun (WGS) entry which is preliminary data.</text>
</comment>
<dbReference type="EMBL" id="MLFT02000419">
    <property type="protein sequence ID" value="PHT27454.1"/>
    <property type="molecule type" value="Genomic_DNA"/>
</dbReference>
<keyword evidence="3" id="KW-1185">Reference proteome</keyword>
<dbReference type="Proteomes" id="UP000224567">
    <property type="component" value="Unassembled WGS sequence"/>
</dbReference>
<evidence type="ECO:0000313" key="3">
    <source>
        <dbReference type="Proteomes" id="UP000224567"/>
    </source>
</evidence>
<sequence>MNDSSASEMNERQPQRPCGCVGIFFQLFDRNRRFAKKLFPKKLLSPDCFKQASRKFGRDEKQPKLRLEAAVGVVVFAIWTNGWWRGKPGGGEGKQDAATMSSLEEEENGDHGHGWLFTTATGRENERMKDADGGGGAGRWFGQFLPKWVVRHSSAADLGGGGGWFGSR</sequence>
<dbReference type="PANTHER" id="PTHR21726:SF61">
    <property type="entry name" value="DNAA INITIATOR-ASSOCIATING PROTEIN"/>
    <property type="match status" value="1"/>
</dbReference>
<feature type="region of interest" description="Disordered" evidence="1">
    <location>
        <begin position="87"/>
        <end position="114"/>
    </location>
</feature>
<reference evidence="3" key="2">
    <citation type="journal article" date="2017" name="J. Anim. Genet.">
        <title>Multiple reference genome sequences of hot pepper reveal the massive evolution of plant disease resistance genes by retroduplication.</title>
        <authorList>
            <person name="Kim S."/>
            <person name="Park J."/>
            <person name="Yeom S.-I."/>
            <person name="Kim Y.-M."/>
            <person name="Seo E."/>
            <person name="Kim K.-T."/>
            <person name="Kim M.-S."/>
            <person name="Lee J.M."/>
            <person name="Cheong K."/>
            <person name="Shin H.-S."/>
            <person name="Kim S.-B."/>
            <person name="Han K."/>
            <person name="Lee J."/>
            <person name="Park M."/>
            <person name="Lee H.-A."/>
            <person name="Lee H.-Y."/>
            <person name="Lee Y."/>
            <person name="Oh S."/>
            <person name="Lee J.H."/>
            <person name="Choi E."/>
            <person name="Choi E."/>
            <person name="Lee S.E."/>
            <person name="Jeon J."/>
            <person name="Kim H."/>
            <person name="Choi G."/>
            <person name="Song H."/>
            <person name="Lee J."/>
            <person name="Lee S.-C."/>
            <person name="Kwon J.-K."/>
            <person name="Lee H.-Y."/>
            <person name="Koo N."/>
            <person name="Hong Y."/>
            <person name="Kim R.W."/>
            <person name="Kang W.-H."/>
            <person name="Huh J.H."/>
            <person name="Kang B.-C."/>
            <person name="Yang T.-J."/>
            <person name="Lee Y.-H."/>
            <person name="Bennetzen J.L."/>
            <person name="Choi D."/>
        </authorList>
    </citation>
    <scope>NUCLEOTIDE SEQUENCE [LARGE SCALE GENOMIC DNA]</scope>
    <source>
        <strain evidence="3">cv. PBC81</strain>
    </source>
</reference>
<name>A0A2G2V381_CAPBA</name>
<protein>
    <submittedName>
        <fullName evidence="2">Uncharacterized protein</fullName>
    </submittedName>
</protein>
<accession>A0A2G2V381</accession>